<dbReference type="Pfam" id="PF00106">
    <property type="entry name" value="adh_short"/>
    <property type="match status" value="2"/>
</dbReference>
<evidence type="ECO:0008006" key="6">
    <source>
        <dbReference type="Google" id="ProtNLM"/>
    </source>
</evidence>
<dbReference type="InterPro" id="IPR036291">
    <property type="entry name" value="NAD(P)-bd_dom_sf"/>
</dbReference>
<dbReference type="SUPFAM" id="SSF51735">
    <property type="entry name" value="NAD(P)-binding Rossmann-fold domains"/>
    <property type="match status" value="2"/>
</dbReference>
<evidence type="ECO:0000313" key="4">
    <source>
        <dbReference type="EMBL" id="WVZ86517.1"/>
    </source>
</evidence>
<protein>
    <recommendedName>
        <fullName evidence="6">(+)-neomenthol dehydrogenase</fullName>
    </recommendedName>
</protein>
<evidence type="ECO:0000256" key="2">
    <source>
        <dbReference type="ARBA" id="ARBA00022857"/>
    </source>
</evidence>
<dbReference type="GO" id="GO:0016020">
    <property type="term" value="C:membrane"/>
    <property type="evidence" value="ECO:0007669"/>
    <property type="project" value="TreeGrafter"/>
</dbReference>
<reference evidence="4 5" key="1">
    <citation type="submission" date="2024-02" db="EMBL/GenBank/DDBJ databases">
        <title>High-quality chromosome-scale genome assembly of Pensacola bahiagrass (Paspalum notatum Flugge var. saurae).</title>
        <authorList>
            <person name="Vega J.M."/>
            <person name="Podio M."/>
            <person name="Orjuela J."/>
            <person name="Siena L.A."/>
            <person name="Pessino S.C."/>
            <person name="Combes M.C."/>
            <person name="Mariac C."/>
            <person name="Albertini E."/>
            <person name="Pupilli F."/>
            <person name="Ortiz J.P.A."/>
            <person name="Leblanc O."/>
        </authorList>
    </citation>
    <scope>NUCLEOTIDE SEQUENCE [LARGE SCALE GENOMIC DNA]</scope>
    <source>
        <strain evidence="4">R1</strain>
        <tissue evidence="4">Leaf</tissue>
    </source>
</reference>
<accession>A0AAQ3X5V3</accession>
<dbReference type="EMBL" id="CP144751">
    <property type="protein sequence ID" value="WVZ86517.1"/>
    <property type="molecule type" value="Genomic_DNA"/>
</dbReference>
<dbReference type="PANTHER" id="PTHR43490">
    <property type="entry name" value="(+)-NEOMENTHOL DEHYDROGENASE"/>
    <property type="match status" value="1"/>
</dbReference>
<dbReference type="Gene3D" id="3.40.50.720">
    <property type="entry name" value="NAD(P)-binding Rossmann-like Domain"/>
    <property type="match status" value="2"/>
</dbReference>
<organism evidence="4 5">
    <name type="scientific">Paspalum notatum var. saurae</name>
    <dbReference type="NCBI Taxonomy" id="547442"/>
    <lineage>
        <taxon>Eukaryota</taxon>
        <taxon>Viridiplantae</taxon>
        <taxon>Streptophyta</taxon>
        <taxon>Embryophyta</taxon>
        <taxon>Tracheophyta</taxon>
        <taxon>Spermatophyta</taxon>
        <taxon>Magnoliopsida</taxon>
        <taxon>Liliopsida</taxon>
        <taxon>Poales</taxon>
        <taxon>Poaceae</taxon>
        <taxon>PACMAD clade</taxon>
        <taxon>Panicoideae</taxon>
        <taxon>Andropogonodae</taxon>
        <taxon>Paspaleae</taxon>
        <taxon>Paspalinae</taxon>
        <taxon>Paspalum</taxon>
    </lineage>
</organism>
<comment type="similarity">
    <text evidence="1">Belongs to the short-chain dehydrogenases/reductases (SDR) family.</text>
</comment>
<dbReference type="PRINTS" id="PR00080">
    <property type="entry name" value="SDRFAMILY"/>
</dbReference>
<name>A0AAQ3X5V3_PASNO</name>
<evidence type="ECO:0000256" key="1">
    <source>
        <dbReference type="ARBA" id="ARBA00006484"/>
    </source>
</evidence>
<gene>
    <name evidence="4" type="ORF">U9M48_033279</name>
</gene>
<dbReference type="InterPro" id="IPR045313">
    <property type="entry name" value="CBR1-like"/>
</dbReference>
<dbReference type="GO" id="GO:0016616">
    <property type="term" value="F:oxidoreductase activity, acting on the CH-OH group of donors, NAD or NADP as acceptor"/>
    <property type="evidence" value="ECO:0007669"/>
    <property type="project" value="InterPro"/>
</dbReference>
<evidence type="ECO:0000313" key="5">
    <source>
        <dbReference type="Proteomes" id="UP001341281"/>
    </source>
</evidence>
<dbReference type="PRINTS" id="PR00081">
    <property type="entry name" value="GDHRDH"/>
</dbReference>
<proteinExistence type="inferred from homology"/>
<keyword evidence="2" id="KW-0521">NADP</keyword>
<keyword evidence="3" id="KW-0560">Oxidoreductase</keyword>
<dbReference type="CDD" id="cd05324">
    <property type="entry name" value="carb_red_PTCR-like_SDR_c"/>
    <property type="match status" value="1"/>
</dbReference>
<keyword evidence="5" id="KW-1185">Reference proteome</keyword>
<sequence>MAAAMARPPSTRVAVVTGGNKGIGLEVCRQLASNGITVVLTARDERRGAAAVEELREAAGLSDVVFHQLEVTDAQSIARLAGFLEARFGKVDILVNNAAIGGVELLPVEGPDDGSAPSGEKFSGMDARQMAEWMWTRCRPTSDAARAGVETNYYGTKNVTEALLPLLQASPDGRVVNVSSDFGLLSNFSNEELKRELNDVERLTEERLDEVLGVFLGDLEAGALGARGWPTEFSAYKVAKAAVNAYSRVLARRHPELRVNCAHPGYVKTDLTRHSGLLTPAEGASNVVKVAMLPQGGPTGVFFALGEEAPFVVAVVTGGNKGIGLEVCRQLASSGVVVILTARDERRGSEAVETLHGLRLPDVQFHRLDVSDPTGAARLAEFIKEKFGRLDILINNAGVIGASATADIDITTIQEELVGKSAIERLQWLLQRSTESYEEAEECLKINYFGTKYVTQALLPLLLSSSDGRLINVSSNYGLLRYFSGEDLKRELNDIDNLTVERLDEMSELFLKDYKNGQLKSHGWPADSEYLAYKVSKALINGYTRILANTHPKLRINSVHPGYCKTDINFDTGEYTAEEGASCIVSVALLPEGGPTGVFFFCREESPFV</sequence>
<dbReference type="AlphaFoldDB" id="A0AAQ3X5V3"/>
<evidence type="ECO:0000256" key="3">
    <source>
        <dbReference type="ARBA" id="ARBA00023002"/>
    </source>
</evidence>
<dbReference type="PANTHER" id="PTHR43490:SF134">
    <property type="entry name" value="(+)-NEOMENTHOL DEHYDROGENASE"/>
    <property type="match status" value="1"/>
</dbReference>
<dbReference type="FunFam" id="3.40.50.720:FF:000396">
    <property type="entry name" value="(+)-neomenthol dehydrogenase"/>
    <property type="match status" value="1"/>
</dbReference>
<dbReference type="InterPro" id="IPR002347">
    <property type="entry name" value="SDR_fam"/>
</dbReference>
<dbReference type="Proteomes" id="UP001341281">
    <property type="component" value="Chromosome 07"/>
</dbReference>